<evidence type="ECO:0000313" key="1">
    <source>
        <dbReference type="EnsemblPlants" id="OGLUM09G00590.1"/>
    </source>
</evidence>
<dbReference type="Proteomes" id="UP000026961">
    <property type="component" value="Chromosome 9"/>
</dbReference>
<dbReference type="HOGENOM" id="CLU_2798104_0_0_1"/>
<accession>A0A0E0AZC9</accession>
<name>A0A0E0AZC9_9ORYZ</name>
<dbReference type="AlphaFoldDB" id="A0A0E0AZC9"/>
<organism evidence="1">
    <name type="scientific">Oryza glumipatula</name>
    <dbReference type="NCBI Taxonomy" id="40148"/>
    <lineage>
        <taxon>Eukaryota</taxon>
        <taxon>Viridiplantae</taxon>
        <taxon>Streptophyta</taxon>
        <taxon>Embryophyta</taxon>
        <taxon>Tracheophyta</taxon>
        <taxon>Spermatophyta</taxon>
        <taxon>Magnoliopsida</taxon>
        <taxon>Liliopsida</taxon>
        <taxon>Poales</taxon>
        <taxon>Poaceae</taxon>
        <taxon>BOP clade</taxon>
        <taxon>Oryzoideae</taxon>
        <taxon>Oryzeae</taxon>
        <taxon>Oryzinae</taxon>
        <taxon>Oryza</taxon>
    </lineage>
</organism>
<sequence length="68" mass="7596">MASRIPKNHFIWSTFTQVTNPNLKHCQKQIIQAVYVAMNNLIDLVPATTFADLDSTAMLTIGFASKDI</sequence>
<dbReference type="EnsemblPlants" id="OGLUM09G00590.1">
    <property type="protein sequence ID" value="OGLUM09G00590.1"/>
    <property type="gene ID" value="OGLUM09G00590"/>
</dbReference>
<reference evidence="1" key="2">
    <citation type="submission" date="2018-05" db="EMBL/GenBank/DDBJ databases">
        <title>OgluRS3 (Oryza glumaepatula Reference Sequence Version 3).</title>
        <authorList>
            <person name="Zhang J."/>
            <person name="Kudrna D."/>
            <person name="Lee S."/>
            <person name="Talag J."/>
            <person name="Welchert J."/>
            <person name="Wing R.A."/>
        </authorList>
    </citation>
    <scope>NUCLEOTIDE SEQUENCE [LARGE SCALE GENOMIC DNA]</scope>
</reference>
<evidence type="ECO:0000313" key="2">
    <source>
        <dbReference type="Proteomes" id="UP000026961"/>
    </source>
</evidence>
<proteinExistence type="predicted"/>
<dbReference type="Gramene" id="OGLUM09G00590.1">
    <property type="protein sequence ID" value="OGLUM09G00590.1"/>
    <property type="gene ID" value="OGLUM09G00590"/>
</dbReference>
<protein>
    <submittedName>
        <fullName evidence="1">Uncharacterized protein</fullName>
    </submittedName>
</protein>
<keyword evidence="2" id="KW-1185">Reference proteome</keyword>
<reference evidence="1" key="1">
    <citation type="submission" date="2015-04" db="UniProtKB">
        <authorList>
            <consortium name="EnsemblPlants"/>
        </authorList>
    </citation>
    <scope>IDENTIFICATION</scope>
</reference>